<dbReference type="AlphaFoldDB" id="A0A821PIU3"/>
<feature type="compositionally biased region" description="Basic and acidic residues" evidence="1">
    <location>
        <begin position="7"/>
        <end position="16"/>
    </location>
</feature>
<dbReference type="Proteomes" id="UP000663848">
    <property type="component" value="Unassembled WGS sequence"/>
</dbReference>
<dbReference type="Proteomes" id="UP000663873">
    <property type="component" value="Unassembled WGS sequence"/>
</dbReference>
<dbReference type="EMBL" id="CAJOBR010005137">
    <property type="protein sequence ID" value="CAF4807884.1"/>
    <property type="molecule type" value="Genomic_DNA"/>
</dbReference>
<evidence type="ECO:0000313" key="4">
    <source>
        <dbReference type="Proteomes" id="UP000663848"/>
    </source>
</evidence>
<comment type="caution">
    <text evidence="3">The sequence shown here is derived from an EMBL/GenBank/DDBJ whole genome shotgun (WGS) entry which is preliminary data.</text>
</comment>
<sequence length="92" mass="10427">MAALVNKHSDQLERRQTQPCTTVIKPKNEQIRNNNSSRNDNEWSIRCAEKIVILRVNTAVLREGLPDNESSQQKTKGMIGYGIFYPPDSLVA</sequence>
<feature type="region of interest" description="Disordered" evidence="1">
    <location>
        <begin position="1"/>
        <end position="40"/>
    </location>
</feature>
<evidence type="ECO:0000256" key="1">
    <source>
        <dbReference type="SAM" id="MobiDB-lite"/>
    </source>
</evidence>
<evidence type="ECO:0000313" key="3">
    <source>
        <dbReference type="EMBL" id="CAF4807884.1"/>
    </source>
</evidence>
<dbReference type="EMBL" id="CAJOBP010006839">
    <property type="protein sequence ID" value="CAF4501934.1"/>
    <property type="molecule type" value="Genomic_DNA"/>
</dbReference>
<keyword evidence="5" id="KW-1185">Reference proteome</keyword>
<reference evidence="3" key="1">
    <citation type="submission" date="2021-02" db="EMBL/GenBank/DDBJ databases">
        <authorList>
            <person name="Nowell W R."/>
        </authorList>
    </citation>
    <scope>NUCLEOTIDE SEQUENCE</scope>
</reference>
<protein>
    <submittedName>
        <fullName evidence="3">Uncharacterized protein</fullName>
    </submittedName>
</protein>
<organism evidence="3 4">
    <name type="scientific">Rotaria socialis</name>
    <dbReference type="NCBI Taxonomy" id="392032"/>
    <lineage>
        <taxon>Eukaryota</taxon>
        <taxon>Metazoa</taxon>
        <taxon>Spiralia</taxon>
        <taxon>Gnathifera</taxon>
        <taxon>Rotifera</taxon>
        <taxon>Eurotatoria</taxon>
        <taxon>Bdelloidea</taxon>
        <taxon>Philodinida</taxon>
        <taxon>Philodinidae</taxon>
        <taxon>Rotaria</taxon>
    </lineage>
</organism>
<name>A0A821PIU3_9BILA</name>
<feature type="non-terminal residue" evidence="3">
    <location>
        <position position="1"/>
    </location>
</feature>
<evidence type="ECO:0000313" key="5">
    <source>
        <dbReference type="Proteomes" id="UP000663873"/>
    </source>
</evidence>
<evidence type="ECO:0000313" key="2">
    <source>
        <dbReference type="EMBL" id="CAF4501934.1"/>
    </source>
</evidence>
<proteinExistence type="predicted"/>
<accession>A0A821PIU3</accession>
<gene>
    <name evidence="3" type="ORF">QYT958_LOCUS24277</name>
    <name evidence="2" type="ORF">UJA718_LOCUS26388</name>
</gene>